<comment type="caution">
    <text evidence="2">The sequence shown here is derived from an EMBL/GenBank/DDBJ whole genome shotgun (WGS) entry which is preliminary data.</text>
</comment>
<dbReference type="Proteomes" id="UP001596405">
    <property type="component" value="Unassembled WGS sequence"/>
</dbReference>
<sequence length="93" mass="11048">MKLQITHDQDDLRFYASLDQEEAELTYFVTEDNVLDFDYTFVPENYRNQGLADQLVETALRYVKENNLKFTPSCPVVEAYANRHPEYQEFMVL</sequence>
<protein>
    <submittedName>
        <fullName evidence="2">GNAT family N-acetyltransferase</fullName>
        <ecNumber evidence="2">2.3.1.-</ecNumber>
    </submittedName>
</protein>
<dbReference type="GO" id="GO:0016746">
    <property type="term" value="F:acyltransferase activity"/>
    <property type="evidence" value="ECO:0007669"/>
    <property type="project" value="UniProtKB-KW"/>
</dbReference>
<keyword evidence="3" id="KW-1185">Reference proteome</keyword>
<evidence type="ECO:0000259" key="1">
    <source>
        <dbReference type="PROSITE" id="PS51729"/>
    </source>
</evidence>
<dbReference type="PANTHER" id="PTHR31435">
    <property type="entry name" value="PROTEIN NATD1"/>
    <property type="match status" value="1"/>
</dbReference>
<gene>
    <name evidence="2" type="ORF">ACFQHR_15025</name>
</gene>
<dbReference type="InterPro" id="IPR045057">
    <property type="entry name" value="Gcn5-rel_NAT"/>
</dbReference>
<evidence type="ECO:0000313" key="2">
    <source>
        <dbReference type="EMBL" id="MFC6998949.1"/>
    </source>
</evidence>
<dbReference type="SUPFAM" id="SSF55729">
    <property type="entry name" value="Acyl-CoA N-acyltransferases (Nat)"/>
    <property type="match status" value="1"/>
</dbReference>
<dbReference type="PANTHER" id="PTHR31435:SF9">
    <property type="entry name" value="PROTEIN NATD1"/>
    <property type="match status" value="1"/>
</dbReference>
<dbReference type="InterPro" id="IPR016181">
    <property type="entry name" value="Acyl_CoA_acyltransferase"/>
</dbReference>
<name>A0ABW2DRM1_9BACT</name>
<proteinExistence type="predicted"/>
<accession>A0ABW2DRM1</accession>
<dbReference type="EMBL" id="JBHSYQ010000008">
    <property type="protein sequence ID" value="MFC6998949.1"/>
    <property type="molecule type" value="Genomic_DNA"/>
</dbReference>
<dbReference type="CDD" id="cd04301">
    <property type="entry name" value="NAT_SF"/>
    <property type="match status" value="1"/>
</dbReference>
<keyword evidence="2" id="KW-0012">Acyltransferase</keyword>
<reference evidence="3" key="1">
    <citation type="journal article" date="2019" name="Int. J. Syst. Evol. Microbiol.">
        <title>The Global Catalogue of Microorganisms (GCM) 10K type strain sequencing project: providing services to taxonomists for standard genome sequencing and annotation.</title>
        <authorList>
            <consortium name="The Broad Institute Genomics Platform"/>
            <consortium name="The Broad Institute Genome Sequencing Center for Infectious Disease"/>
            <person name="Wu L."/>
            <person name="Ma J."/>
        </authorList>
    </citation>
    <scope>NUCLEOTIDE SEQUENCE [LARGE SCALE GENOMIC DNA]</scope>
    <source>
        <strain evidence="3">CGMCC 4.7393</strain>
    </source>
</reference>
<dbReference type="Pfam" id="PF14542">
    <property type="entry name" value="Acetyltransf_CG"/>
    <property type="match status" value="1"/>
</dbReference>
<keyword evidence="2" id="KW-0808">Transferase</keyword>
<dbReference type="PROSITE" id="PS51729">
    <property type="entry name" value="GNAT_YJDJ"/>
    <property type="match status" value="1"/>
</dbReference>
<dbReference type="RefSeq" id="WP_066624463.1">
    <property type="nucleotide sequence ID" value="NZ_JBHSYQ010000008.1"/>
</dbReference>
<feature type="domain" description="N-acetyltransferase" evidence="1">
    <location>
        <begin position="6"/>
        <end position="92"/>
    </location>
</feature>
<dbReference type="InterPro" id="IPR031165">
    <property type="entry name" value="GNAT_YJDJ"/>
</dbReference>
<dbReference type="Gene3D" id="3.40.630.30">
    <property type="match status" value="1"/>
</dbReference>
<organism evidence="2 3">
    <name type="scientific">Rufibacter roseus</name>
    <dbReference type="NCBI Taxonomy" id="1567108"/>
    <lineage>
        <taxon>Bacteria</taxon>
        <taxon>Pseudomonadati</taxon>
        <taxon>Bacteroidota</taxon>
        <taxon>Cytophagia</taxon>
        <taxon>Cytophagales</taxon>
        <taxon>Hymenobacteraceae</taxon>
        <taxon>Rufibacter</taxon>
    </lineage>
</organism>
<dbReference type="EC" id="2.3.1.-" evidence="2"/>
<evidence type="ECO:0000313" key="3">
    <source>
        <dbReference type="Proteomes" id="UP001596405"/>
    </source>
</evidence>